<dbReference type="Proteomes" id="UP000439123">
    <property type="component" value="Unassembled WGS sequence"/>
</dbReference>
<dbReference type="AlphaFoldDB" id="A0A653LDF8"/>
<protein>
    <submittedName>
        <fullName evidence="1">Uncharacterized protein</fullName>
    </submittedName>
</protein>
<evidence type="ECO:0000313" key="1">
    <source>
        <dbReference type="EMBL" id="VXA89007.1"/>
    </source>
</evidence>
<evidence type="ECO:0000313" key="2">
    <source>
        <dbReference type="Proteomes" id="UP000439123"/>
    </source>
</evidence>
<accession>A0A653LDF8</accession>
<organism evidence="1 2">
    <name type="scientific">Aeromonas veronii</name>
    <dbReference type="NCBI Taxonomy" id="654"/>
    <lineage>
        <taxon>Bacteria</taxon>
        <taxon>Pseudomonadati</taxon>
        <taxon>Pseudomonadota</taxon>
        <taxon>Gammaproteobacteria</taxon>
        <taxon>Aeromonadales</taxon>
        <taxon>Aeromonadaceae</taxon>
        <taxon>Aeromonas</taxon>
    </lineage>
</organism>
<gene>
    <name evidence="1" type="ORF">AERO8C_70636</name>
</gene>
<reference evidence="1 2" key="1">
    <citation type="submission" date="2019-10" db="EMBL/GenBank/DDBJ databases">
        <authorList>
            <person name="Karimi E."/>
        </authorList>
    </citation>
    <scope>NUCLEOTIDE SEQUENCE [LARGE SCALE GENOMIC DNA]</scope>
    <source>
        <strain evidence="1">Aeromonas sp. 8C</strain>
    </source>
</reference>
<name>A0A653LDF8_AERVE</name>
<sequence length="114" mass="12187">MPGFCYSGNLWQQKAPVVGPGLAGDSVSVDGYGAGVDEIASVTLFVDLDFGNQLLLIFIFPALLDLGEGWARNPNHVQVLVKQAMAPYFGQHLVHLHTLLKLSGYSSTNLSASI</sequence>
<proteinExistence type="predicted"/>
<dbReference type="EMBL" id="CABWLC010000020">
    <property type="protein sequence ID" value="VXA89007.1"/>
    <property type="molecule type" value="Genomic_DNA"/>
</dbReference>